<protein>
    <submittedName>
        <fullName evidence="1">Glycosyl transferase family 2</fullName>
    </submittedName>
</protein>
<dbReference type="AlphaFoldDB" id="A0A1W2A2I9"/>
<dbReference type="PANTHER" id="PTHR33604">
    <property type="entry name" value="OSJNBA0004B13.7 PROTEIN"/>
    <property type="match status" value="1"/>
</dbReference>
<dbReference type="PANTHER" id="PTHR33604:SF3">
    <property type="entry name" value="OSJNBA0004B13.7 PROTEIN"/>
    <property type="match status" value="1"/>
</dbReference>
<dbReference type="Gene3D" id="3.90.550.10">
    <property type="entry name" value="Spore Coat Polysaccharide Biosynthesis Protein SpsA, Chain A"/>
    <property type="match status" value="1"/>
</dbReference>
<organism evidence="1 2">
    <name type="scientific">Cellulophaga tyrosinoxydans</name>
    <dbReference type="NCBI Taxonomy" id="504486"/>
    <lineage>
        <taxon>Bacteria</taxon>
        <taxon>Pseudomonadati</taxon>
        <taxon>Bacteroidota</taxon>
        <taxon>Flavobacteriia</taxon>
        <taxon>Flavobacteriales</taxon>
        <taxon>Flavobacteriaceae</taxon>
        <taxon>Cellulophaga</taxon>
    </lineage>
</organism>
<dbReference type="GO" id="GO:0016740">
    <property type="term" value="F:transferase activity"/>
    <property type="evidence" value="ECO:0007669"/>
    <property type="project" value="UniProtKB-KW"/>
</dbReference>
<reference evidence="1 2" key="1">
    <citation type="submission" date="2017-04" db="EMBL/GenBank/DDBJ databases">
        <authorList>
            <person name="Afonso C.L."/>
            <person name="Miller P.J."/>
            <person name="Scott M.A."/>
            <person name="Spackman E."/>
            <person name="Goraichik I."/>
            <person name="Dimitrov K.M."/>
            <person name="Suarez D.L."/>
            <person name="Swayne D.E."/>
        </authorList>
    </citation>
    <scope>NUCLEOTIDE SEQUENCE [LARGE SCALE GENOMIC DNA]</scope>
    <source>
        <strain evidence="1 2">DSM 21164</strain>
    </source>
</reference>
<dbReference type="EMBL" id="FWXO01000002">
    <property type="protein sequence ID" value="SMC54860.1"/>
    <property type="molecule type" value="Genomic_DNA"/>
</dbReference>
<gene>
    <name evidence="1" type="ORF">SAMN05660703_1744</name>
</gene>
<sequence length="388" mass="45183">MNVNNTPIVIVAYNRPRSLKRLLSSIEKAHFIATNIDLIISIDKAPNNQEVLAIANDFEWKFGTKKVQYQKENLGLRAHILQCGALSETYGSVIVLEDDLYVAPNFYEYATQALNFSLDKECIGGISLYTHQLNVHTKANFHALEDGYDNWYFQFASSWGQAWTKAQWNGFMKWYEKSPILNNNKELPDYVKLWSEKSWLKYNISYLVEKNLFFLYPKVSLTTNFSDAGTHVGKDSTIYQVPLDYSAPKTYKFSIISKSLAVYDVFFESKLIAKKLGVDESTICIDLFGYRKNANKKYLLSSKILDFHIVKSFGKSLKPIEANIFEEIVGYELFLYDTEIKERNIYRDDVKRRLRYNKIHIKHEDALYLVKSELKRKIVKAFSIIFKR</sequence>
<dbReference type="SUPFAM" id="SSF53448">
    <property type="entry name" value="Nucleotide-diphospho-sugar transferases"/>
    <property type="match status" value="1"/>
</dbReference>
<keyword evidence="1" id="KW-0808">Transferase</keyword>
<keyword evidence="2" id="KW-1185">Reference proteome</keyword>
<proteinExistence type="predicted"/>
<evidence type="ECO:0000313" key="2">
    <source>
        <dbReference type="Proteomes" id="UP000192360"/>
    </source>
</evidence>
<dbReference type="Proteomes" id="UP000192360">
    <property type="component" value="Unassembled WGS sequence"/>
</dbReference>
<dbReference type="RefSeq" id="WP_084061089.1">
    <property type="nucleotide sequence ID" value="NZ_FWXO01000002.1"/>
</dbReference>
<dbReference type="STRING" id="504486.SAMN05660703_1744"/>
<name>A0A1W2A2I9_9FLAO</name>
<evidence type="ECO:0000313" key="1">
    <source>
        <dbReference type="EMBL" id="SMC54860.1"/>
    </source>
</evidence>
<dbReference type="OrthoDB" id="9785375at2"/>
<dbReference type="InterPro" id="IPR029044">
    <property type="entry name" value="Nucleotide-diphossugar_trans"/>
</dbReference>
<accession>A0A1W2A2I9</accession>